<comment type="similarity">
    <text evidence="2">Belongs to the metallo-beta-lactamase superfamily.</text>
</comment>
<keyword evidence="8" id="KW-1185">Reference proteome</keyword>
<keyword evidence="4" id="KW-0378">Hydrolase</keyword>
<organism evidence="7 8">
    <name type="scientific">Williamsia herbipolensis</name>
    <dbReference type="NCBI Taxonomy" id="1603258"/>
    <lineage>
        <taxon>Bacteria</taxon>
        <taxon>Bacillati</taxon>
        <taxon>Actinomycetota</taxon>
        <taxon>Actinomycetes</taxon>
        <taxon>Mycobacteriales</taxon>
        <taxon>Nocardiaceae</taxon>
        <taxon>Williamsia</taxon>
    </lineage>
</organism>
<feature type="domain" description="Metallo-beta-lactamase" evidence="6">
    <location>
        <begin position="19"/>
        <end position="249"/>
    </location>
</feature>
<dbReference type="RefSeq" id="WP_328856295.1">
    <property type="nucleotide sequence ID" value="NZ_CP108021.1"/>
</dbReference>
<evidence type="ECO:0000313" key="7">
    <source>
        <dbReference type="EMBL" id="WUM18698.1"/>
    </source>
</evidence>
<dbReference type="PANTHER" id="PTHR42978:SF7">
    <property type="entry name" value="METALLO-HYDROLASE RV2300C-RELATED"/>
    <property type="match status" value="1"/>
</dbReference>
<dbReference type="InterPro" id="IPR036866">
    <property type="entry name" value="RibonucZ/Hydroxyglut_hydro"/>
</dbReference>
<dbReference type="GO" id="GO:0046872">
    <property type="term" value="F:metal ion binding"/>
    <property type="evidence" value="ECO:0007669"/>
    <property type="project" value="UniProtKB-KW"/>
</dbReference>
<dbReference type="Proteomes" id="UP001432128">
    <property type="component" value="Chromosome"/>
</dbReference>
<dbReference type="SUPFAM" id="SSF56281">
    <property type="entry name" value="Metallo-hydrolase/oxidoreductase"/>
    <property type="match status" value="1"/>
</dbReference>
<evidence type="ECO:0000256" key="3">
    <source>
        <dbReference type="ARBA" id="ARBA00022723"/>
    </source>
</evidence>
<dbReference type="KEGG" id="whr:OG579_13225"/>
<evidence type="ECO:0000256" key="1">
    <source>
        <dbReference type="ARBA" id="ARBA00001947"/>
    </source>
</evidence>
<evidence type="ECO:0000256" key="2">
    <source>
        <dbReference type="ARBA" id="ARBA00007749"/>
    </source>
</evidence>
<dbReference type="Pfam" id="PF00753">
    <property type="entry name" value="Lactamase_B"/>
    <property type="match status" value="1"/>
</dbReference>
<dbReference type="SMART" id="SM00849">
    <property type="entry name" value="Lactamase_B"/>
    <property type="match status" value="1"/>
</dbReference>
<evidence type="ECO:0000313" key="8">
    <source>
        <dbReference type="Proteomes" id="UP001432128"/>
    </source>
</evidence>
<comment type="cofactor">
    <cofactor evidence="1">
        <name>Zn(2+)</name>
        <dbReference type="ChEBI" id="CHEBI:29105"/>
    </cofactor>
</comment>
<keyword evidence="5" id="KW-0862">Zinc</keyword>
<name>A0AAU4JY01_9NOCA</name>
<sequence length="261" mass="28681">MRVRHLNCGTMPVPGDSLVCHVLLLETDNGLVLVDSGYGLADCASPARRLGPLRHVIRPVLDPEETAACQIENLGYSTDDVRHIVVTHFDLDHVGGIADFPGATVHATSTEVTAAQRPRTTLEHGRYRRRQWAHGPSLVTHEPVGESWRGFAAARELTAIAPGVVLISLPGHTRGHAAIAVDAGNRWVLHCGDAFHHRGAIEDETSTPWTMRVTETALAMDRKQLRRNQERIAELRRRADPDLVIVNAHDRTLFDRAVASA</sequence>
<dbReference type="InterPro" id="IPR051013">
    <property type="entry name" value="MBL_superfamily_lactonases"/>
</dbReference>
<dbReference type="Gene3D" id="3.60.15.10">
    <property type="entry name" value="Ribonuclease Z/Hydroxyacylglutathione hydrolase-like"/>
    <property type="match status" value="1"/>
</dbReference>
<dbReference type="InterPro" id="IPR001279">
    <property type="entry name" value="Metallo-B-lactamas"/>
</dbReference>
<evidence type="ECO:0000259" key="6">
    <source>
        <dbReference type="SMART" id="SM00849"/>
    </source>
</evidence>
<reference evidence="7 8" key="1">
    <citation type="submission" date="2022-10" db="EMBL/GenBank/DDBJ databases">
        <title>The complete genomes of actinobacterial strains from the NBC collection.</title>
        <authorList>
            <person name="Joergensen T.S."/>
            <person name="Alvarez Arevalo M."/>
            <person name="Sterndorff E.B."/>
            <person name="Faurdal D."/>
            <person name="Vuksanovic O."/>
            <person name="Mourched A.-S."/>
            <person name="Charusanti P."/>
            <person name="Shaw S."/>
            <person name="Blin K."/>
            <person name="Weber T."/>
        </authorList>
    </citation>
    <scope>NUCLEOTIDE SEQUENCE [LARGE SCALE GENOMIC DNA]</scope>
    <source>
        <strain evidence="7 8">NBC_00319</strain>
    </source>
</reference>
<proteinExistence type="inferred from homology"/>
<dbReference type="PANTHER" id="PTHR42978">
    <property type="entry name" value="QUORUM-QUENCHING LACTONASE YTNP-RELATED-RELATED"/>
    <property type="match status" value="1"/>
</dbReference>
<evidence type="ECO:0000256" key="4">
    <source>
        <dbReference type="ARBA" id="ARBA00022801"/>
    </source>
</evidence>
<keyword evidence="3" id="KW-0479">Metal-binding</keyword>
<dbReference type="CDD" id="cd07742">
    <property type="entry name" value="metallo-hydrolase-like_MBL-fold"/>
    <property type="match status" value="1"/>
</dbReference>
<gene>
    <name evidence="7" type="ORF">OG579_13225</name>
</gene>
<evidence type="ECO:0000256" key="5">
    <source>
        <dbReference type="ARBA" id="ARBA00022833"/>
    </source>
</evidence>
<dbReference type="GO" id="GO:0016787">
    <property type="term" value="F:hydrolase activity"/>
    <property type="evidence" value="ECO:0007669"/>
    <property type="project" value="UniProtKB-KW"/>
</dbReference>
<protein>
    <submittedName>
        <fullName evidence="7">MBL fold metallo-hydrolase</fullName>
    </submittedName>
</protein>
<dbReference type="EMBL" id="CP108021">
    <property type="protein sequence ID" value="WUM18698.1"/>
    <property type="molecule type" value="Genomic_DNA"/>
</dbReference>
<accession>A0AAU4JY01</accession>
<dbReference type="AlphaFoldDB" id="A0AAU4JY01"/>